<evidence type="ECO:0000256" key="7">
    <source>
        <dbReference type="SAM" id="Phobius"/>
    </source>
</evidence>
<dbReference type="GO" id="GO:0016020">
    <property type="term" value="C:membrane"/>
    <property type="evidence" value="ECO:0007669"/>
    <property type="project" value="UniProtKB-SubCell"/>
</dbReference>
<dbReference type="PANTHER" id="PTHR24089">
    <property type="entry name" value="SOLUTE CARRIER FAMILY 25"/>
    <property type="match status" value="1"/>
</dbReference>
<evidence type="ECO:0008006" key="10">
    <source>
        <dbReference type="Google" id="ProtNLM"/>
    </source>
</evidence>
<reference evidence="8 9" key="1">
    <citation type="journal article" date="2018" name="PLoS ONE">
        <title>The draft genome of Kipferlia bialata reveals reductive genome evolution in fornicate parasites.</title>
        <authorList>
            <person name="Tanifuji G."/>
            <person name="Takabayashi S."/>
            <person name="Kume K."/>
            <person name="Takagi M."/>
            <person name="Nakayama T."/>
            <person name="Kamikawa R."/>
            <person name="Inagaki Y."/>
            <person name="Hashimoto T."/>
        </authorList>
    </citation>
    <scope>NUCLEOTIDE SEQUENCE [LARGE SCALE GENOMIC DNA]</scope>
    <source>
        <strain evidence="8">NY0173</strain>
    </source>
</reference>
<name>A0A9K3CVS4_9EUKA</name>
<evidence type="ECO:0000256" key="5">
    <source>
        <dbReference type="PROSITE-ProRule" id="PRU00282"/>
    </source>
</evidence>
<dbReference type="InterPro" id="IPR023395">
    <property type="entry name" value="MCP_dom_sf"/>
</dbReference>
<organism evidence="8 9">
    <name type="scientific">Kipferlia bialata</name>
    <dbReference type="NCBI Taxonomy" id="797122"/>
    <lineage>
        <taxon>Eukaryota</taxon>
        <taxon>Metamonada</taxon>
        <taxon>Carpediemonas-like organisms</taxon>
        <taxon>Kipferlia</taxon>
    </lineage>
</organism>
<evidence type="ECO:0000256" key="6">
    <source>
        <dbReference type="RuleBase" id="RU000488"/>
    </source>
</evidence>
<evidence type="ECO:0000256" key="1">
    <source>
        <dbReference type="ARBA" id="ARBA00004141"/>
    </source>
</evidence>
<gene>
    <name evidence="8" type="ORF">KIPB_004668</name>
</gene>
<keyword evidence="9" id="KW-1185">Reference proteome</keyword>
<dbReference type="PROSITE" id="PS50920">
    <property type="entry name" value="SOLCAR"/>
    <property type="match status" value="2"/>
</dbReference>
<comment type="caution">
    <text evidence="8">The sequence shown here is derived from an EMBL/GenBank/DDBJ whole genome shotgun (WGS) entry which is preliminary data.</text>
</comment>
<dbReference type="SUPFAM" id="SSF103506">
    <property type="entry name" value="Mitochondrial carrier"/>
    <property type="match status" value="1"/>
</dbReference>
<comment type="similarity">
    <text evidence="6">Belongs to the mitochondrial carrier (TC 2.A.29) family.</text>
</comment>
<dbReference type="Proteomes" id="UP000265618">
    <property type="component" value="Unassembled WGS sequence"/>
</dbReference>
<keyword evidence="2 5" id="KW-0812">Transmembrane</keyword>
<keyword evidence="4 5" id="KW-0472">Membrane</keyword>
<sequence>MSQSVGAAGSRLPPGVHHGLLYPLLGDGPRAFIAGVISGMCSCAVMKPLDVVCRRYQAGVSVTKDPSMSPYTAYMDEKTSTVQRILETFDPIRAAKGIVTIGRTEGVSKLYEGLQPALIGSASAWGLFHLIHNYSTSLLHFPVAPALSSFLSSVSAAMLTNCIVAPLFVVKTRMEVRFKDSGVREGLVTTGRQIVQTEGVKGLYKGLPVFLLGTLSVGIRYTLLSSFSSILEARHGSGTIPAGEKFAASLAAKGISSVAFYPLQVIRIMQRASVQRLSIADCKSTLTKGGGMGLFSGIGLTGLKILPAAGIKDTIYGALF</sequence>
<evidence type="ECO:0000313" key="8">
    <source>
        <dbReference type="EMBL" id="GIQ83362.1"/>
    </source>
</evidence>
<evidence type="ECO:0000256" key="4">
    <source>
        <dbReference type="ARBA" id="ARBA00023136"/>
    </source>
</evidence>
<dbReference type="Gene3D" id="1.50.40.10">
    <property type="entry name" value="Mitochondrial carrier domain"/>
    <property type="match status" value="1"/>
</dbReference>
<feature type="repeat" description="Solcar" evidence="5">
    <location>
        <begin position="26"/>
        <end position="138"/>
    </location>
</feature>
<feature type="transmembrane region" description="Helical" evidence="7">
    <location>
        <begin position="143"/>
        <end position="169"/>
    </location>
</feature>
<keyword evidence="7" id="KW-1133">Transmembrane helix</keyword>
<keyword evidence="6" id="KW-0813">Transport</keyword>
<accession>A0A9K3CVS4</accession>
<proteinExistence type="inferred from homology"/>
<evidence type="ECO:0000256" key="3">
    <source>
        <dbReference type="ARBA" id="ARBA00022737"/>
    </source>
</evidence>
<dbReference type="AlphaFoldDB" id="A0A9K3CVS4"/>
<evidence type="ECO:0000256" key="2">
    <source>
        <dbReference type="ARBA" id="ARBA00022692"/>
    </source>
</evidence>
<dbReference type="InterPro" id="IPR018108">
    <property type="entry name" value="MCP_transmembrane"/>
</dbReference>
<protein>
    <recommendedName>
        <fullName evidence="10">Mitochondrial carrier domain-containing protein</fullName>
    </recommendedName>
</protein>
<keyword evidence="3" id="KW-0677">Repeat</keyword>
<comment type="subcellular location">
    <subcellularLocation>
        <location evidence="1">Membrane</location>
        <topology evidence="1">Multi-pass membrane protein</topology>
    </subcellularLocation>
</comment>
<dbReference type="OrthoDB" id="428293at2759"/>
<dbReference type="EMBL" id="BDIP01001018">
    <property type="protein sequence ID" value="GIQ83362.1"/>
    <property type="molecule type" value="Genomic_DNA"/>
</dbReference>
<dbReference type="Pfam" id="PF00153">
    <property type="entry name" value="Mito_carr"/>
    <property type="match status" value="3"/>
</dbReference>
<evidence type="ECO:0000313" key="9">
    <source>
        <dbReference type="Proteomes" id="UP000265618"/>
    </source>
</evidence>
<feature type="repeat" description="Solcar" evidence="5">
    <location>
        <begin position="144"/>
        <end position="230"/>
    </location>
</feature>